<dbReference type="InterPro" id="IPR043756">
    <property type="entry name" value="DUF5702"/>
</dbReference>
<dbReference type="Proteomes" id="UP000253034">
    <property type="component" value="Unassembled WGS sequence"/>
</dbReference>
<feature type="compositionally biased region" description="Acidic residues" evidence="1">
    <location>
        <begin position="181"/>
        <end position="209"/>
    </location>
</feature>
<gene>
    <name evidence="3" type="ORF">DFR58_1344</name>
</gene>
<dbReference type="EMBL" id="QPJT01000034">
    <property type="protein sequence ID" value="RCX09600.1"/>
    <property type="molecule type" value="Genomic_DNA"/>
</dbReference>
<organism evidence="3 4">
    <name type="scientific">Anaerobacterium chartisolvens</name>
    <dbReference type="NCBI Taxonomy" id="1297424"/>
    <lineage>
        <taxon>Bacteria</taxon>
        <taxon>Bacillati</taxon>
        <taxon>Bacillota</taxon>
        <taxon>Clostridia</taxon>
        <taxon>Eubacteriales</taxon>
        <taxon>Oscillospiraceae</taxon>
        <taxon>Anaerobacterium</taxon>
    </lineage>
</organism>
<reference evidence="3 4" key="1">
    <citation type="submission" date="2018-07" db="EMBL/GenBank/DDBJ databases">
        <title>Genomic Encyclopedia of Type Strains, Phase IV (KMG-IV): sequencing the most valuable type-strain genomes for metagenomic binning, comparative biology and taxonomic classification.</title>
        <authorList>
            <person name="Goeker M."/>
        </authorList>
    </citation>
    <scope>NUCLEOTIDE SEQUENCE [LARGE SCALE GENOMIC DNA]</scope>
    <source>
        <strain evidence="3 4">DSM 27016</strain>
    </source>
</reference>
<evidence type="ECO:0000256" key="1">
    <source>
        <dbReference type="SAM" id="MobiDB-lite"/>
    </source>
</evidence>
<name>A0A369AJQ9_9FIRM</name>
<proteinExistence type="predicted"/>
<keyword evidence="2" id="KW-0812">Transmembrane</keyword>
<dbReference type="AlphaFoldDB" id="A0A369AJQ9"/>
<dbReference type="Pfam" id="PF18960">
    <property type="entry name" value="DUF5702"/>
    <property type="match status" value="1"/>
</dbReference>
<dbReference type="OrthoDB" id="5135382at2"/>
<evidence type="ECO:0000313" key="4">
    <source>
        <dbReference type="Proteomes" id="UP000253034"/>
    </source>
</evidence>
<keyword evidence="2" id="KW-1133">Transmembrane helix</keyword>
<comment type="caution">
    <text evidence="3">The sequence shown here is derived from an EMBL/GenBank/DDBJ whole genome shotgun (WGS) entry which is preliminary data.</text>
</comment>
<protein>
    <submittedName>
        <fullName evidence="3">Uncharacterized protein</fullName>
    </submittedName>
</protein>
<keyword evidence="2" id="KW-0472">Membrane</keyword>
<feature type="transmembrane region" description="Helical" evidence="2">
    <location>
        <begin position="12"/>
        <end position="37"/>
    </location>
</feature>
<accession>A0A369AJQ9</accession>
<sequence length="503" mass="57220">MGVFGSNRGAITVFQCIILMALLIFSGVMVDVCRIAVAERRVHSSLNSASRSVLAGYSPELAGDYGIFALNAYQGADAAKQELIKYLSVNLKENHKNFKFIDYAIEENKTDVHARNNLADSDDNALREEILKYMKYRTPIAVTETVIKKFNMSGIFDKKDSARSEESVRKEFKEWEKSIESEGDETEDSPASEQDFEAWEEEPPSADEDSITKLNDLEKVLGEFLGLKSINEAWLIDFDEVRKIMGIRDIEMGDLRKGVIQYSEDSAELAEKDSENILAFLDNVKNAMEAGTENIYVTEYIMDRFTYHSSSVRRDHFFEKGEVEYILWGDRRENLNISNTVAAIGFLRFAINSVDYFATSKIPHPIFRLVYAIARGMVRAGTDCYELYKGGSIDICPSLKNSFITLDYADHLRVFLLLQAAMDRDGQLNRVRQLMQVNCKRPGTDYVLQNPDFELSDYSTSIHCRAVVKINLWFLPLLQTDKLGIKGFEGGKYVIEKDFYAAY</sequence>
<evidence type="ECO:0000313" key="3">
    <source>
        <dbReference type="EMBL" id="RCX09600.1"/>
    </source>
</evidence>
<feature type="region of interest" description="Disordered" evidence="1">
    <location>
        <begin position="174"/>
        <end position="209"/>
    </location>
</feature>
<evidence type="ECO:0000256" key="2">
    <source>
        <dbReference type="SAM" id="Phobius"/>
    </source>
</evidence>
<keyword evidence="4" id="KW-1185">Reference proteome</keyword>
<dbReference type="RefSeq" id="WP_114299739.1">
    <property type="nucleotide sequence ID" value="NZ_QPJT01000034.1"/>
</dbReference>